<accession>A0A5C4TIK6</accession>
<sequence>MKINKLKVFKIVALVISLLFKDYQPQIEMLFNPKERSLAVAQIRDHGLIDVVLPILSYIR</sequence>
<dbReference type="GeneID" id="93161177"/>
<evidence type="ECO:0000313" key="1">
    <source>
        <dbReference type="EMBL" id="TNK90219.1"/>
    </source>
</evidence>
<proteinExistence type="predicted"/>
<protein>
    <submittedName>
        <fullName evidence="1">Uncharacterized protein</fullName>
    </submittedName>
</protein>
<dbReference type="EMBL" id="QFCR01000014">
    <property type="protein sequence ID" value="TNK90219.1"/>
    <property type="molecule type" value="Genomic_DNA"/>
</dbReference>
<reference evidence="1 2" key="1">
    <citation type="submission" date="2018-05" db="EMBL/GenBank/DDBJ databases">
        <title>Lactobacillus sanfranciscensis Ah4 draft denome sequence.</title>
        <authorList>
            <person name="Zhang G."/>
        </authorList>
    </citation>
    <scope>NUCLEOTIDE SEQUENCE [LARGE SCALE GENOMIC DNA]</scope>
    <source>
        <strain evidence="1 2">Ah4</strain>
    </source>
</reference>
<comment type="caution">
    <text evidence="1">The sequence shown here is derived from an EMBL/GenBank/DDBJ whole genome shotgun (WGS) entry which is preliminary data.</text>
</comment>
<dbReference type="AlphaFoldDB" id="A0A5C4TIK6"/>
<gene>
    <name evidence="1" type="ORF">DID87_04905</name>
</gene>
<evidence type="ECO:0000313" key="2">
    <source>
        <dbReference type="Proteomes" id="UP000313312"/>
    </source>
</evidence>
<name>A0A5C4TIK6_FRUSA</name>
<dbReference type="Proteomes" id="UP000313312">
    <property type="component" value="Unassembled WGS sequence"/>
</dbReference>
<organism evidence="1 2">
    <name type="scientific">Fructilactobacillus sanfranciscensis</name>
    <name type="common">Lactobacillus sanfranciscensis</name>
    <dbReference type="NCBI Taxonomy" id="1625"/>
    <lineage>
        <taxon>Bacteria</taxon>
        <taxon>Bacillati</taxon>
        <taxon>Bacillota</taxon>
        <taxon>Bacilli</taxon>
        <taxon>Lactobacillales</taxon>
        <taxon>Lactobacillaceae</taxon>
        <taxon>Fructilactobacillus</taxon>
    </lineage>
</organism>
<dbReference type="RefSeq" id="WP_103428998.1">
    <property type="nucleotide sequence ID" value="NZ_CP118925.1"/>
</dbReference>